<feature type="chain" id="PRO_5012399068" evidence="3">
    <location>
        <begin position="34"/>
        <end position="285"/>
    </location>
</feature>
<evidence type="ECO:0000313" key="6">
    <source>
        <dbReference type="Proteomes" id="UP000198282"/>
    </source>
</evidence>
<keyword evidence="3" id="KW-0732">Signal</keyword>
<dbReference type="EMBL" id="FZOD01000022">
    <property type="protein sequence ID" value="SNT01896.1"/>
    <property type="molecule type" value="Genomic_DNA"/>
</dbReference>
<keyword evidence="2" id="KW-1133">Transmembrane helix</keyword>
<keyword evidence="6" id="KW-1185">Reference proteome</keyword>
<feature type="compositionally biased region" description="Low complexity" evidence="1">
    <location>
        <begin position="59"/>
        <end position="69"/>
    </location>
</feature>
<dbReference type="AlphaFoldDB" id="A0A239J7A3"/>
<evidence type="ECO:0000256" key="1">
    <source>
        <dbReference type="SAM" id="MobiDB-lite"/>
    </source>
</evidence>
<evidence type="ECO:0000313" key="5">
    <source>
        <dbReference type="EMBL" id="SNT01896.1"/>
    </source>
</evidence>
<dbReference type="Proteomes" id="UP000198282">
    <property type="component" value="Unassembled WGS sequence"/>
</dbReference>
<reference evidence="5 6" key="1">
    <citation type="submission" date="2017-06" db="EMBL/GenBank/DDBJ databases">
        <authorList>
            <person name="Kim H.J."/>
            <person name="Triplett B.A."/>
        </authorList>
    </citation>
    <scope>NUCLEOTIDE SEQUENCE [LARGE SCALE GENOMIC DNA]</scope>
    <source>
        <strain evidence="5 6">CGMCC 4.2132</strain>
    </source>
</reference>
<evidence type="ECO:0000256" key="3">
    <source>
        <dbReference type="SAM" id="SignalP"/>
    </source>
</evidence>
<name>A0A239J7A3_9ACTN</name>
<feature type="region of interest" description="Disordered" evidence="1">
    <location>
        <begin position="30"/>
        <end position="94"/>
    </location>
</feature>
<proteinExistence type="predicted"/>
<organism evidence="5 6">
    <name type="scientific">Streptosporangium subroseum</name>
    <dbReference type="NCBI Taxonomy" id="106412"/>
    <lineage>
        <taxon>Bacteria</taxon>
        <taxon>Bacillati</taxon>
        <taxon>Actinomycetota</taxon>
        <taxon>Actinomycetes</taxon>
        <taxon>Streptosporangiales</taxon>
        <taxon>Streptosporangiaceae</taxon>
        <taxon>Streptosporangium</taxon>
    </lineage>
</organism>
<accession>A0A239J7A3</accession>
<dbReference type="InterPro" id="IPR047589">
    <property type="entry name" value="DUF11_rpt"/>
</dbReference>
<keyword evidence="2" id="KW-0472">Membrane</keyword>
<dbReference type="NCBIfam" id="TIGR01451">
    <property type="entry name" value="B_ant_repeat"/>
    <property type="match status" value="1"/>
</dbReference>
<evidence type="ECO:0000256" key="2">
    <source>
        <dbReference type="SAM" id="Phobius"/>
    </source>
</evidence>
<sequence>MTGTSHTGAARRAAVACGLGVILAAVLAGPSSAAPSPDPSPGGGDQKTATREGTGGKATAGEKAGGRAAAGDKADAGRAAGGKEAAGEKTGGRAADGKASAAKAAAGNASAGNVPRLSISVDNGRTAAQEGDRLTYTVTVRNIGTAGARNLHLTQSLPPGLKFVSADGHGAVRHGQIVWSADVRAGKDVTFHTTAKVQDTPDQLLRLATVACASTGADAKPIVCATHSDELPAGAAAAEAARLAAHPATGTLRYVLMGIGLLIVAVAGTLVARRTRRQARLRLPS</sequence>
<dbReference type="RefSeq" id="WP_218825419.1">
    <property type="nucleotide sequence ID" value="NZ_FZOD01000022.1"/>
</dbReference>
<gene>
    <name evidence="5" type="ORF">SAMN05216276_10222</name>
</gene>
<feature type="transmembrane region" description="Helical" evidence="2">
    <location>
        <begin position="252"/>
        <end position="272"/>
    </location>
</feature>
<dbReference type="InterPro" id="IPR001434">
    <property type="entry name" value="OmcB-like_DUF11"/>
</dbReference>
<feature type="signal peptide" evidence="3">
    <location>
        <begin position="1"/>
        <end position="33"/>
    </location>
</feature>
<protein>
    <submittedName>
        <fullName evidence="5">Conserved repeat domain-containing protein</fullName>
    </submittedName>
</protein>
<keyword evidence="2" id="KW-0812">Transmembrane</keyword>
<dbReference type="Pfam" id="PF01345">
    <property type="entry name" value="DUF11"/>
    <property type="match status" value="1"/>
</dbReference>
<evidence type="ECO:0000259" key="4">
    <source>
        <dbReference type="Pfam" id="PF01345"/>
    </source>
</evidence>
<feature type="domain" description="DUF11" evidence="4">
    <location>
        <begin position="117"/>
        <end position="212"/>
    </location>
</feature>